<dbReference type="Proteomes" id="UP000593567">
    <property type="component" value="Unassembled WGS sequence"/>
</dbReference>
<reference evidence="1" key="1">
    <citation type="submission" date="2020-06" db="EMBL/GenBank/DDBJ databases">
        <title>Draft genome of Bugula neritina, a colonial animal packing powerful symbionts and potential medicines.</title>
        <authorList>
            <person name="Rayko M."/>
        </authorList>
    </citation>
    <scope>NUCLEOTIDE SEQUENCE [LARGE SCALE GENOMIC DNA]</scope>
    <source>
        <strain evidence="1">Kwan_BN1</strain>
    </source>
</reference>
<proteinExistence type="predicted"/>
<dbReference type="EMBL" id="VXIV02001514">
    <property type="protein sequence ID" value="KAF6032333.1"/>
    <property type="molecule type" value="Genomic_DNA"/>
</dbReference>
<sequence length="101" mass="11266">MFSSLSPSYIPIPAFSSSSTQLLLPFVLLQTDALLLGYDASSASFRCTYLVSSTNLFLFRYQLTQFSVTPCFFSSQLYLSGKILSILKVIVCNSRRKEVPC</sequence>
<protein>
    <submittedName>
        <fullName evidence="1">Uncharacterized protein</fullName>
    </submittedName>
</protein>
<dbReference type="AlphaFoldDB" id="A0A7J7K2C4"/>
<organism evidence="1 2">
    <name type="scientific">Bugula neritina</name>
    <name type="common">Brown bryozoan</name>
    <name type="synonym">Sertularia neritina</name>
    <dbReference type="NCBI Taxonomy" id="10212"/>
    <lineage>
        <taxon>Eukaryota</taxon>
        <taxon>Metazoa</taxon>
        <taxon>Spiralia</taxon>
        <taxon>Lophotrochozoa</taxon>
        <taxon>Bryozoa</taxon>
        <taxon>Gymnolaemata</taxon>
        <taxon>Cheilostomatida</taxon>
        <taxon>Flustrina</taxon>
        <taxon>Buguloidea</taxon>
        <taxon>Bugulidae</taxon>
        <taxon>Bugula</taxon>
    </lineage>
</organism>
<gene>
    <name evidence="1" type="ORF">EB796_009354</name>
</gene>
<keyword evidence="2" id="KW-1185">Reference proteome</keyword>
<comment type="caution">
    <text evidence="1">The sequence shown here is derived from an EMBL/GenBank/DDBJ whole genome shotgun (WGS) entry which is preliminary data.</text>
</comment>
<evidence type="ECO:0000313" key="1">
    <source>
        <dbReference type="EMBL" id="KAF6032333.1"/>
    </source>
</evidence>
<accession>A0A7J7K2C4</accession>
<evidence type="ECO:0000313" key="2">
    <source>
        <dbReference type="Proteomes" id="UP000593567"/>
    </source>
</evidence>
<name>A0A7J7K2C4_BUGNE</name>